<accession>A0A2A5CIU4</accession>
<organism evidence="1 2">
    <name type="scientific">SAR86 cluster bacterium</name>
    <dbReference type="NCBI Taxonomy" id="2030880"/>
    <lineage>
        <taxon>Bacteria</taxon>
        <taxon>Pseudomonadati</taxon>
        <taxon>Pseudomonadota</taxon>
        <taxon>Gammaproteobacteria</taxon>
        <taxon>SAR86 cluster</taxon>
    </lineage>
</organism>
<evidence type="ECO:0000313" key="2">
    <source>
        <dbReference type="Proteomes" id="UP000228987"/>
    </source>
</evidence>
<dbReference type="InterPro" id="IPR029058">
    <property type="entry name" value="AB_hydrolase_fold"/>
</dbReference>
<dbReference type="Gene3D" id="3.40.50.1820">
    <property type="entry name" value="alpha/beta hydrolase"/>
    <property type="match status" value="1"/>
</dbReference>
<dbReference type="Pfam" id="PF05728">
    <property type="entry name" value="UPF0227"/>
    <property type="match status" value="1"/>
</dbReference>
<dbReference type="Proteomes" id="UP000228987">
    <property type="component" value="Unassembled WGS sequence"/>
</dbReference>
<dbReference type="SUPFAM" id="SSF53474">
    <property type="entry name" value="alpha/beta-Hydrolases"/>
    <property type="match status" value="1"/>
</dbReference>
<protein>
    <submittedName>
        <fullName evidence="1">Esterase</fullName>
    </submittedName>
</protein>
<evidence type="ECO:0000313" key="1">
    <source>
        <dbReference type="EMBL" id="PCJ43421.1"/>
    </source>
</evidence>
<dbReference type="PANTHER" id="PTHR35602:SF3">
    <property type="entry name" value="ESTERASE YQIA"/>
    <property type="match status" value="1"/>
</dbReference>
<dbReference type="EMBL" id="NVWI01000001">
    <property type="protein sequence ID" value="PCJ43421.1"/>
    <property type="molecule type" value="Genomic_DNA"/>
</dbReference>
<reference evidence="2" key="1">
    <citation type="submission" date="2017-08" db="EMBL/GenBank/DDBJ databases">
        <title>A dynamic microbial community with high functional redundancy inhabits the cold, oxic subseafloor aquifer.</title>
        <authorList>
            <person name="Tully B.J."/>
            <person name="Wheat C.G."/>
            <person name="Glazer B.T."/>
            <person name="Huber J.A."/>
        </authorList>
    </citation>
    <scope>NUCLEOTIDE SEQUENCE [LARGE SCALE GENOMIC DNA]</scope>
</reference>
<gene>
    <name evidence="1" type="ORF">COA71_00680</name>
</gene>
<proteinExistence type="predicted"/>
<dbReference type="InterPro" id="IPR008886">
    <property type="entry name" value="UPF0227/Esterase_YqiA"/>
</dbReference>
<name>A0A2A5CIU4_9GAMM</name>
<dbReference type="AlphaFoldDB" id="A0A2A5CIU4"/>
<dbReference type="PANTHER" id="PTHR35602">
    <property type="entry name" value="ESTERASE YQIA-RELATED"/>
    <property type="match status" value="1"/>
</dbReference>
<sequence length="204" mass="22948">MRDDSSPSTRLIYLHGFKSSPESQKALSLIDYVQNELIDLVDQGKLEVLVPALPYKPEKAIALLEEMILSPARTVLIGSSLGGFYSIYFAEKFNCKAILVNPLVTLQENLADSFLGHHTNLYNGEEFDIEISDAEYLLTLGQENIEQQGKYLLLLETGDEVLDYKLALEKFPNANQTVIPGGSHRFENFEKYLPNIIEFAELMA</sequence>
<comment type="caution">
    <text evidence="1">The sequence shown here is derived from an EMBL/GenBank/DDBJ whole genome shotgun (WGS) entry which is preliminary data.</text>
</comment>